<keyword evidence="3 6" id="KW-0067">ATP-binding</keyword>
<dbReference type="InterPro" id="IPR027417">
    <property type="entry name" value="P-loop_NTPase"/>
</dbReference>
<evidence type="ECO:0000256" key="2">
    <source>
        <dbReference type="ARBA" id="ARBA00022741"/>
    </source>
</evidence>
<evidence type="ECO:0000256" key="3">
    <source>
        <dbReference type="ARBA" id="ARBA00022840"/>
    </source>
</evidence>
<dbReference type="FunFam" id="3.40.50.300:FF:000032">
    <property type="entry name" value="Export ABC transporter ATP-binding protein"/>
    <property type="match status" value="1"/>
</dbReference>
<dbReference type="GO" id="GO:0016887">
    <property type="term" value="F:ATP hydrolysis activity"/>
    <property type="evidence" value="ECO:0007669"/>
    <property type="project" value="InterPro"/>
</dbReference>
<dbReference type="SMART" id="SM00382">
    <property type="entry name" value="AAA"/>
    <property type="match status" value="1"/>
</dbReference>
<dbReference type="Gene3D" id="3.40.50.300">
    <property type="entry name" value="P-loop containing nucleotide triphosphate hydrolases"/>
    <property type="match status" value="1"/>
</dbReference>
<keyword evidence="1" id="KW-0813">Transport</keyword>
<name>A0A7C4NPA0_9CREN</name>
<dbReference type="InterPro" id="IPR017911">
    <property type="entry name" value="MacB-like_ATP-bd"/>
</dbReference>
<evidence type="ECO:0000313" key="6">
    <source>
        <dbReference type="EMBL" id="HGQ64631.1"/>
    </source>
</evidence>
<keyword evidence="2" id="KW-0547">Nucleotide-binding</keyword>
<dbReference type="PANTHER" id="PTHR24220:SF86">
    <property type="entry name" value="ABC TRANSPORTER ABCH.1"/>
    <property type="match status" value="1"/>
</dbReference>
<dbReference type="Pfam" id="PF00005">
    <property type="entry name" value="ABC_tran"/>
    <property type="match status" value="1"/>
</dbReference>
<accession>A0A7C4NPA0</accession>
<dbReference type="PANTHER" id="PTHR24220">
    <property type="entry name" value="IMPORT ATP-BINDING PROTEIN"/>
    <property type="match status" value="1"/>
</dbReference>
<dbReference type="InterPro" id="IPR003439">
    <property type="entry name" value="ABC_transporter-like_ATP-bd"/>
</dbReference>
<proteinExistence type="predicted"/>
<comment type="caution">
    <text evidence="6">The sequence shown here is derived from an EMBL/GenBank/DDBJ whole genome shotgun (WGS) entry which is preliminary data.</text>
</comment>
<dbReference type="EMBL" id="DTCK01000008">
    <property type="protein sequence ID" value="HGQ35228.1"/>
    <property type="molecule type" value="Genomic_DNA"/>
</dbReference>
<reference evidence="6" key="1">
    <citation type="journal article" date="2020" name="mSystems">
        <title>Genome- and Community-Level Interaction Insights into Carbon Utilization and Element Cycling Functions of Hydrothermarchaeota in Hydrothermal Sediment.</title>
        <authorList>
            <person name="Zhou Z."/>
            <person name="Liu Y."/>
            <person name="Xu W."/>
            <person name="Pan J."/>
            <person name="Luo Z.H."/>
            <person name="Li M."/>
        </authorList>
    </citation>
    <scope>NUCLEOTIDE SEQUENCE [LARGE SCALE GENOMIC DNA]</scope>
    <source>
        <strain evidence="6">SpSt-637</strain>
        <strain evidence="5">SpSt-667</strain>
    </source>
</reference>
<dbReference type="PROSITE" id="PS50893">
    <property type="entry name" value="ABC_TRANSPORTER_2"/>
    <property type="match status" value="1"/>
</dbReference>
<dbReference type="GO" id="GO:0022857">
    <property type="term" value="F:transmembrane transporter activity"/>
    <property type="evidence" value="ECO:0007669"/>
    <property type="project" value="TreeGrafter"/>
</dbReference>
<organism evidence="6">
    <name type="scientific">Ignisphaera aggregans</name>
    <dbReference type="NCBI Taxonomy" id="334771"/>
    <lineage>
        <taxon>Archaea</taxon>
        <taxon>Thermoproteota</taxon>
        <taxon>Thermoprotei</taxon>
        <taxon>Desulfurococcales</taxon>
        <taxon>Desulfurococcaceae</taxon>
        <taxon>Ignisphaera</taxon>
    </lineage>
</organism>
<dbReference type="InterPro" id="IPR015854">
    <property type="entry name" value="ABC_transpr_LolD-like"/>
</dbReference>
<gene>
    <name evidence="6" type="ORF">ENU08_05245</name>
    <name evidence="5" type="ORF">ENU41_00920</name>
</gene>
<dbReference type="GO" id="GO:0098796">
    <property type="term" value="C:membrane protein complex"/>
    <property type="evidence" value="ECO:0007669"/>
    <property type="project" value="UniProtKB-ARBA"/>
</dbReference>
<dbReference type="EMBL" id="DTBD01000043">
    <property type="protein sequence ID" value="HGQ64631.1"/>
    <property type="molecule type" value="Genomic_DNA"/>
</dbReference>
<dbReference type="InterPro" id="IPR017871">
    <property type="entry name" value="ABC_transporter-like_CS"/>
</dbReference>
<dbReference type="GO" id="GO:0005524">
    <property type="term" value="F:ATP binding"/>
    <property type="evidence" value="ECO:0007669"/>
    <property type="project" value="UniProtKB-KW"/>
</dbReference>
<protein>
    <submittedName>
        <fullName evidence="6">ABC transporter ATP-binding protein</fullName>
    </submittedName>
</protein>
<dbReference type="SUPFAM" id="SSF52540">
    <property type="entry name" value="P-loop containing nucleoside triphosphate hydrolases"/>
    <property type="match status" value="1"/>
</dbReference>
<dbReference type="PROSITE" id="PS00211">
    <property type="entry name" value="ABC_TRANSPORTER_1"/>
    <property type="match status" value="1"/>
</dbReference>
<dbReference type="AlphaFoldDB" id="A0A7C4NPA0"/>
<evidence type="ECO:0000313" key="5">
    <source>
        <dbReference type="EMBL" id="HGQ35228.1"/>
    </source>
</evidence>
<evidence type="ECO:0000259" key="4">
    <source>
        <dbReference type="PROSITE" id="PS50893"/>
    </source>
</evidence>
<dbReference type="InterPro" id="IPR003593">
    <property type="entry name" value="AAA+_ATPase"/>
</dbReference>
<evidence type="ECO:0000256" key="1">
    <source>
        <dbReference type="ARBA" id="ARBA00022448"/>
    </source>
</evidence>
<sequence>MSKSIIVQLRNVVKTYRYGRQYVQALRGIDLDIQRGEIVCIVGPSGSGKTTLLNIIGGLDRADTGKVIVDSVDIRSLRDRELVEFRLRKIGYVFQFYNLVPMLSVLENVELPLYLLGVKEKERKEKALKLLQLVGIEHLADRTPDIISGGEQQRVAIARSLATDPVVILMDEPTGALDTENTKKLMDLVKKLNRELSQTFIIATHDILVSKECTKIYALRDGKIISIYRPSEISKLFQF</sequence>
<feature type="domain" description="ABC transporter" evidence="4">
    <location>
        <begin position="7"/>
        <end position="239"/>
    </location>
</feature>
<dbReference type="GO" id="GO:0005886">
    <property type="term" value="C:plasma membrane"/>
    <property type="evidence" value="ECO:0007669"/>
    <property type="project" value="TreeGrafter"/>
</dbReference>
<dbReference type="CDD" id="cd03255">
    <property type="entry name" value="ABC_MJ0796_LolCDE_FtsE"/>
    <property type="match status" value="1"/>
</dbReference>